<dbReference type="Gene3D" id="2.170.130.30">
    <property type="match status" value="1"/>
</dbReference>
<dbReference type="Proteomes" id="UP001169242">
    <property type="component" value="Unassembled WGS sequence"/>
</dbReference>
<organism evidence="2 3">
    <name type="scientific">Holtiella tumoricola</name>
    <dbReference type="NCBI Taxonomy" id="3018743"/>
    <lineage>
        <taxon>Bacteria</taxon>
        <taxon>Bacillati</taxon>
        <taxon>Bacillota</taxon>
        <taxon>Clostridia</taxon>
        <taxon>Lachnospirales</taxon>
        <taxon>Cellulosilyticaceae</taxon>
        <taxon>Holtiella</taxon>
    </lineage>
</organism>
<dbReference type="RefSeq" id="WP_053985724.1">
    <property type="nucleotide sequence ID" value="NZ_JAQIFT010000069.1"/>
</dbReference>
<dbReference type="AlphaFoldDB" id="A0AA42J3S5"/>
<evidence type="ECO:0000313" key="3">
    <source>
        <dbReference type="Proteomes" id="UP001169242"/>
    </source>
</evidence>
<protein>
    <submittedName>
        <fullName evidence="2">DUF4430 domain-containing protein</fullName>
    </submittedName>
</protein>
<reference evidence="2" key="1">
    <citation type="journal article" date="2023" name="Int. J. Syst. Evol. Microbiol.">
        <title>&lt;i&gt;Holtiella tumoricola&lt;/i&gt; gen. nov. sp. nov., isolated from a human clinical sample.</title>
        <authorList>
            <person name="Allen-Vercoe E."/>
            <person name="Daigneault M.C."/>
            <person name="Vancuren S.J."/>
            <person name="Cochrane K."/>
            <person name="O'Neal L.L."/>
            <person name="Sankaranarayanan K."/>
            <person name="Lawson P.A."/>
        </authorList>
    </citation>
    <scope>NUCLEOTIDE SEQUENCE</scope>
    <source>
        <strain evidence="2">CC70A</strain>
    </source>
</reference>
<dbReference type="Pfam" id="PF14478">
    <property type="entry name" value="DUF4430"/>
    <property type="match status" value="1"/>
</dbReference>
<accession>A0AA42J3S5</accession>
<feature type="domain" description="Transcobalamin-like C-terminal" evidence="1">
    <location>
        <begin position="76"/>
        <end position="141"/>
    </location>
</feature>
<dbReference type="InterPro" id="IPR027954">
    <property type="entry name" value="Transcobalamin-like_C"/>
</dbReference>
<comment type="caution">
    <text evidence="2">The sequence shown here is derived from an EMBL/GenBank/DDBJ whole genome shotgun (WGS) entry which is preliminary data.</text>
</comment>
<keyword evidence="3" id="KW-1185">Reference proteome</keyword>
<proteinExistence type="predicted"/>
<sequence>MDTKSLAPLAVAAAYLFMNQNPSSLVRSSDDTSRAADPSQSITFEVLGPGGKTVMAPPTKVTVTNTSTALTASVDGLKANKLAFQTSGSGAGTYVTSIGGLAQQANGPLSGWLYKVNNVFPNEGPATYKVKPGDTITWVYTNDLGKDVGAPSVMFENRAHKMPMNNINF</sequence>
<gene>
    <name evidence="2" type="ORF">PBV87_21745</name>
</gene>
<name>A0AA42J3S5_9FIRM</name>
<dbReference type="EMBL" id="JAQIFT010000069">
    <property type="protein sequence ID" value="MDA3734103.1"/>
    <property type="molecule type" value="Genomic_DNA"/>
</dbReference>
<evidence type="ECO:0000259" key="1">
    <source>
        <dbReference type="Pfam" id="PF14478"/>
    </source>
</evidence>
<evidence type="ECO:0000313" key="2">
    <source>
        <dbReference type="EMBL" id="MDA3734103.1"/>
    </source>
</evidence>